<dbReference type="RefSeq" id="WP_382353432.1">
    <property type="nucleotide sequence ID" value="NZ_JBHMBP010000004.1"/>
</dbReference>
<protein>
    <submittedName>
        <fullName evidence="1">Uncharacterized protein</fullName>
    </submittedName>
</protein>
<proteinExistence type="predicted"/>
<gene>
    <name evidence="1" type="ORF">ACFQS3_02610</name>
</gene>
<dbReference type="Pfam" id="PF25310">
    <property type="entry name" value="VG15"/>
    <property type="match status" value="1"/>
</dbReference>
<sequence length="225" mass="25831">MSTKAVAELERLLRNADTHDMYGWFNDQKPHILEIIERAYETNKSLAWLYLHGIADEAGTTTDVFYKTFQERWVWRSLSGQGWRIFESDIAQGVPTNVALELMIKRMSGSAFRHTYNGSRDTIMRTVQKSNTMVGYQRVSMTGWPCYFCAMLISRGAVYKRNMGRFKAHDSDKCTAEPRFRNELLNKPDAQVKKFSDIWGASGAKHSGMDAINAFRDAYNAEKSK</sequence>
<name>A0ABW2D1R9_9ACTN</name>
<keyword evidence="2" id="KW-1185">Reference proteome</keyword>
<reference evidence="2" key="1">
    <citation type="journal article" date="2019" name="Int. J. Syst. Evol. Microbiol.">
        <title>The Global Catalogue of Microorganisms (GCM) 10K type strain sequencing project: providing services to taxonomists for standard genome sequencing and annotation.</title>
        <authorList>
            <consortium name="The Broad Institute Genomics Platform"/>
            <consortium name="The Broad Institute Genome Sequencing Center for Infectious Disease"/>
            <person name="Wu L."/>
            <person name="Ma J."/>
        </authorList>
    </citation>
    <scope>NUCLEOTIDE SEQUENCE [LARGE SCALE GENOMIC DNA]</scope>
    <source>
        <strain evidence="2">KACC 12634</strain>
    </source>
</reference>
<dbReference type="Proteomes" id="UP001596470">
    <property type="component" value="Unassembled WGS sequence"/>
</dbReference>
<evidence type="ECO:0000313" key="2">
    <source>
        <dbReference type="Proteomes" id="UP001596470"/>
    </source>
</evidence>
<comment type="caution">
    <text evidence="1">The sequence shown here is derived from an EMBL/GenBank/DDBJ whole genome shotgun (WGS) entry which is preliminary data.</text>
</comment>
<dbReference type="EMBL" id="JBHSYS010000001">
    <property type="protein sequence ID" value="MFC6956079.1"/>
    <property type="molecule type" value="Genomic_DNA"/>
</dbReference>
<dbReference type="InterPro" id="IPR057369">
    <property type="entry name" value="VG15"/>
</dbReference>
<evidence type="ECO:0000313" key="1">
    <source>
        <dbReference type="EMBL" id="MFC6956079.1"/>
    </source>
</evidence>
<organism evidence="1 2">
    <name type="scientific">Glycomyces mayteni</name>
    <dbReference type="NCBI Taxonomy" id="543887"/>
    <lineage>
        <taxon>Bacteria</taxon>
        <taxon>Bacillati</taxon>
        <taxon>Actinomycetota</taxon>
        <taxon>Actinomycetes</taxon>
        <taxon>Glycomycetales</taxon>
        <taxon>Glycomycetaceae</taxon>
        <taxon>Glycomyces</taxon>
    </lineage>
</organism>
<accession>A0ABW2D1R9</accession>